<dbReference type="Proteomes" id="UP000499080">
    <property type="component" value="Unassembled WGS sequence"/>
</dbReference>
<proteinExistence type="predicted"/>
<sequence length="129" mass="14548">MTSRYQCTKLFTEKLQKKRGTYPYRSMDSIALLSRRQSSRARLPHCSTALRTYGHFAWTSSHSFPSHYANRPLETQIHFLPGDRFLGNIVHSSPGHLFSASLLGITARTTKVQTAAISRLSVRLAITVP</sequence>
<accession>A0A4Y2VW44</accession>
<dbReference type="AlphaFoldDB" id="A0A4Y2VW44"/>
<name>A0A4Y2VW44_ARAVE</name>
<reference evidence="1 2" key="1">
    <citation type="journal article" date="2019" name="Sci. Rep.">
        <title>Orb-weaving spider Araneus ventricosus genome elucidates the spidroin gene catalogue.</title>
        <authorList>
            <person name="Kono N."/>
            <person name="Nakamura H."/>
            <person name="Ohtoshi R."/>
            <person name="Moran D.A.P."/>
            <person name="Shinohara A."/>
            <person name="Yoshida Y."/>
            <person name="Fujiwara M."/>
            <person name="Mori M."/>
            <person name="Tomita M."/>
            <person name="Arakawa K."/>
        </authorList>
    </citation>
    <scope>NUCLEOTIDE SEQUENCE [LARGE SCALE GENOMIC DNA]</scope>
</reference>
<evidence type="ECO:0000313" key="2">
    <source>
        <dbReference type="Proteomes" id="UP000499080"/>
    </source>
</evidence>
<keyword evidence="2" id="KW-1185">Reference proteome</keyword>
<evidence type="ECO:0000313" key="1">
    <source>
        <dbReference type="EMBL" id="GBO28506.1"/>
    </source>
</evidence>
<dbReference type="EMBL" id="BGPR01051590">
    <property type="protein sequence ID" value="GBO28506.1"/>
    <property type="molecule type" value="Genomic_DNA"/>
</dbReference>
<organism evidence="1 2">
    <name type="scientific">Araneus ventricosus</name>
    <name type="common">Orbweaver spider</name>
    <name type="synonym">Epeira ventricosa</name>
    <dbReference type="NCBI Taxonomy" id="182803"/>
    <lineage>
        <taxon>Eukaryota</taxon>
        <taxon>Metazoa</taxon>
        <taxon>Ecdysozoa</taxon>
        <taxon>Arthropoda</taxon>
        <taxon>Chelicerata</taxon>
        <taxon>Arachnida</taxon>
        <taxon>Araneae</taxon>
        <taxon>Araneomorphae</taxon>
        <taxon>Entelegynae</taxon>
        <taxon>Araneoidea</taxon>
        <taxon>Araneidae</taxon>
        <taxon>Araneus</taxon>
    </lineage>
</organism>
<comment type="caution">
    <text evidence="1">The sequence shown here is derived from an EMBL/GenBank/DDBJ whole genome shotgun (WGS) entry which is preliminary data.</text>
</comment>
<gene>
    <name evidence="1" type="ORF">AVEN_262712_1</name>
</gene>
<protein>
    <submittedName>
        <fullName evidence="1">Uncharacterized protein</fullName>
    </submittedName>
</protein>